<proteinExistence type="predicted"/>
<keyword evidence="1" id="KW-0812">Transmembrane</keyword>
<protein>
    <submittedName>
        <fullName evidence="2">Uncharacterized protein</fullName>
    </submittedName>
</protein>
<comment type="caution">
    <text evidence="2">The sequence shown here is derived from an EMBL/GenBank/DDBJ whole genome shotgun (WGS) entry which is preliminary data.</text>
</comment>
<evidence type="ECO:0000313" key="2">
    <source>
        <dbReference type="EMBL" id="RNA19605.1"/>
    </source>
</evidence>
<keyword evidence="1" id="KW-1133">Transmembrane helix</keyword>
<evidence type="ECO:0000313" key="3">
    <source>
        <dbReference type="Proteomes" id="UP000276133"/>
    </source>
</evidence>
<evidence type="ECO:0000256" key="1">
    <source>
        <dbReference type="SAM" id="Phobius"/>
    </source>
</evidence>
<sequence length="98" mass="11436">MCYSYGGYGGYGRHERYLLFLFINLISSIFQFNYTISLNIPLDNIKLAKNFLINTKLFKRYEKRIIVNQQASALIFLFKLQGLLNILKDSAILSLFNI</sequence>
<dbReference type="AlphaFoldDB" id="A0A3M7R8R1"/>
<reference evidence="2 3" key="1">
    <citation type="journal article" date="2018" name="Sci. Rep.">
        <title>Genomic signatures of local adaptation to the degree of environmental predictability in rotifers.</title>
        <authorList>
            <person name="Franch-Gras L."/>
            <person name="Hahn C."/>
            <person name="Garcia-Roger E.M."/>
            <person name="Carmona M.J."/>
            <person name="Serra M."/>
            <person name="Gomez A."/>
        </authorList>
    </citation>
    <scope>NUCLEOTIDE SEQUENCE [LARGE SCALE GENOMIC DNA]</scope>
    <source>
        <strain evidence="2">HYR1</strain>
    </source>
</reference>
<accession>A0A3M7R8R1</accession>
<keyword evidence="1" id="KW-0472">Membrane</keyword>
<dbReference type="Proteomes" id="UP000276133">
    <property type="component" value="Unassembled WGS sequence"/>
</dbReference>
<gene>
    <name evidence="2" type="ORF">BpHYR1_041957</name>
</gene>
<keyword evidence="3" id="KW-1185">Reference proteome</keyword>
<feature type="transmembrane region" description="Helical" evidence="1">
    <location>
        <begin position="17"/>
        <end position="36"/>
    </location>
</feature>
<organism evidence="2 3">
    <name type="scientific">Brachionus plicatilis</name>
    <name type="common">Marine rotifer</name>
    <name type="synonym">Brachionus muelleri</name>
    <dbReference type="NCBI Taxonomy" id="10195"/>
    <lineage>
        <taxon>Eukaryota</taxon>
        <taxon>Metazoa</taxon>
        <taxon>Spiralia</taxon>
        <taxon>Gnathifera</taxon>
        <taxon>Rotifera</taxon>
        <taxon>Eurotatoria</taxon>
        <taxon>Monogononta</taxon>
        <taxon>Pseudotrocha</taxon>
        <taxon>Ploima</taxon>
        <taxon>Brachionidae</taxon>
        <taxon>Brachionus</taxon>
    </lineage>
</organism>
<name>A0A3M7R8R1_BRAPC</name>
<dbReference type="EMBL" id="REGN01004016">
    <property type="protein sequence ID" value="RNA19605.1"/>
    <property type="molecule type" value="Genomic_DNA"/>
</dbReference>